<sequence>MEADSGWRHIGNAGWYGAALFDVALKPPNVWGHRYTYGLCPQSVAWKHTARGKALLNSQIGSLWWLVNA</sequence>
<dbReference type="AlphaFoldDB" id="A0A917Z3J2"/>
<name>A0A917Z3J2_9ALTE</name>
<dbReference type="Proteomes" id="UP000606935">
    <property type="component" value="Unassembled WGS sequence"/>
</dbReference>
<organism evidence="1 2">
    <name type="scientific">Bowmanella pacifica</name>
    <dbReference type="NCBI Taxonomy" id="502051"/>
    <lineage>
        <taxon>Bacteria</taxon>
        <taxon>Pseudomonadati</taxon>
        <taxon>Pseudomonadota</taxon>
        <taxon>Gammaproteobacteria</taxon>
        <taxon>Alteromonadales</taxon>
        <taxon>Alteromonadaceae</taxon>
        <taxon>Bowmanella</taxon>
    </lineage>
</organism>
<comment type="caution">
    <text evidence="1">The sequence shown here is derived from an EMBL/GenBank/DDBJ whole genome shotgun (WGS) entry which is preliminary data.</text>
</comment>
<keyword evidence="2" id="KW-1185">Reference proteome</keyword>
<proteinExistence type="predicted"/>
<accession>A0A917Z3J2</accession>
<protein>
    <submittedName>
        <fullName evidence="1">Uncharacterized protein</fullName>
    </submittedName>
</protein>
<evidence type="ECO:0000313" key="2">
    <source>
        <dbReference type="Proteomes" id="UP000606935"/>
    </source>
</evidence>
<gene>
    <name evidence="1" type="ORF">GCM10010982_34030</name>
</gene>
<evidence type="ECO:0000313" key="1">
    <source>
        <dbReference type="EMBL" id="GGO73470.1"/>
    </source>
</evidence>
<reference evidence="1" key="2">
    <citation type="submission" date="2020-09" db="EMBL/GenBank/DDBJ databases">
        <authorList>
            <person name="Sun Q."/>
            <person name="Zhou Y."/>
        </authorList>
    </citation>
    <scope>NUCLEOTIDE SEQUENCE</scope>
    <source>
        <strain evidence="1">CGMCC 1.7086</strain>
    </source>
</reference>
<reference evidence="1" key="1">
    <citation type="journal article" date="2014" name="Int. J. Syst. Evol. Microbiol.">
        <title>Complete genome sequence of Corynebacterium casei LMG S-19264T (=DSM 44701T), isolated from a smear-ripened cheese.</title>
        <authorList>
            <consortium name="US DOE Joint Genome Institute (JGI-PGF)"/>
            <person name="Walter F."/>
            <person name="Albersmeier A."/>
            <person name="Kalinowski J."/>
            <person name="Ruckert C."/>
        </authorList>
    </citation>
    <scope>NUCLEOTIDE SEQUENCE</scope>
    <source>
        <strain evidence="1">CGMCC 1.7086</strain>
    </source>
</reference>
<dbReference type="EMBL" id="BMLS01000007">
    <property type="protein sequence ID" value="GGO73470.1"/>
    <property type="molecule type" value="Genomic_DNA"/>
</dbReference>